<accession>A0A9P4PF66</accession>
<dbReference type="AlphaFoldDB" id="A0A9P4PF66"/>
<dbReference type="SUPFAM" id="SSF56784">
    <property type="entry name" value="HAD-like"/>
    <property type="match status" value="1"/>
</dbReference>
<dbReference type="OrthoDB" id="10014216at2759"/>
<feature type="non-terminal residue" evidence="1">
    <location>
        <position position="1"/>
    </location>
</feature>
<dbReference type="InterPro" id="IPR036412">
    <property type="entry name" value="HAD-like_sf"/>
</dbReference>
<dbReference type="PANTHER" id="PTHR28181">
    <property type="entry name" value="UPF0655 PROTEIN YCR015C"/>
    <property type="match status" value="1"/>
</dbReference>
<protein>
    <submittedName>
        <fullName evidence="1">Uncharacterized protein</fullName>
    </submittedName>
</protein>
<dbReference type="Proteomes" id="UP000799764">
    <property type="component" value="Unassembled WGS sequence"/>
</dbReference>
<dbReference type="InterPro" id="IPR023214">
    <property type="entry name" value="HAD_sf"/>
</dbReference>
<dbReference type="EMBL" id="MU001502">
    <property type="protein sequence ID" value="KAF2443904.1"/>
    <property type="molecule type" value="Genomic_DNA"/>
</dbReference>
<proteinExistence type="predicted"/>
<name>A0A9P4PF66_9PLEO</name>
<comment type="caution">
    <text evidence="1">The sequence shown here is derived from an EMBL/GenBank/DDBJ whole genome shotgun (WGS) entry which is preliminary data.</text>
</comment>
<reference evidence="1" key="1">
    <citation type="journal article" date="2020" name="Stud. Mycol.">
        <title>101 Dothideomycetes genomes: a test case for predicting lifestyles and emergence of pathogens.</title>
        <authorList>
            <person name="Haridas S."/>
            <person name="Albert R."/>
            <person name="Binder M."/>
            <person name="Bloem J."/>
            <person name="Labutti K."/>
            <person name="Salamov A."/>
            <person name="Andreopoulos B."/>
            <person name="Baker S."/>
            <person name="Barry K."/>
            <person name="Bills G."/>
            <person name="Bluhm B."/>
            <person name="Cannon C."/>
            <person name="Castanera R."/>
            <person name="Culley D."/>
            <person name="Daum C."/>
            <person name="Ezra D."/>
            <person name="Gonzalez J."/>
            <person name="Henrissat B."/>
            <person name="Kuo A."/>
            <person name="Liang C."/>
            <person name="Lipzen A."/>
            <person name="Lutzoni F."/>
            <person name="Magnuson J."/>
            <person name="Mondo S."/>
            <person name="Nolan M."/>
            <person name="Ohm R."/>
            <person name="Pangilinan J."/>
            <person name="Park H.-J."/>
            <person name="Ramirez L."/>
            <person name="Alfaro M."/>
            <person name="Sun H."/>
            <person name="Tritt A."/>
            <person name="Yoshinaga Y."/>
            <person name="Zwiers L.-H."/>
            <person name="Turgeon B."/>
            <person name="Goodwin S."/>
            <person name="Spatafora J."/>
            <person name="Crous P."/>
            <person name="Grigoriev I."/>
        </authorList>
    </citation>
    <scope>NUCLEOTIDE SEQUENCE</scope>
    <source>
        <strain evidence="1">CBS 690.94</strain>
    </source>
</reference>
<gene>
    <name evidence="1" type="ORF">P171DRAFT_318475</name>
</gene>
<evidence type="ECO:0000313" key="1">
    <source>
        <dbReference type="EMBL" id="KAF2443904.1"/>
    </source>
</evidence>
<dbReference type="Pfam" id="PF12710">
    <property type="entry name" value="HAD"/>
    <property type="match status" value="1"/>
</dbReference>
<feature type="non-terminal residue" evidence="1">
    <location>
        <position position="137"/>
    </location>
</feature>
<dbReference type="Gene3D" id="3.40.50.1000">
    <property type="entry name" value="HAD superfamily/HAD-like"/>
    <property type="match status" value="1"/>
</dbReference>
<dbReference type="InterPro" id="IPR050849">
    <property type="entry name" value="HAD-like_hydrolase_phosphatase"/>
</dbReference>
<evidence type="ECO:0000313" key="2">
    <source>
        <dbReference type="Proteomes" id="UP000799764"/>
    </source>
</evidence>
<organism evidence="1 2">
    <name type="scientific">Karstenula rhodostoma CBS 690.94</name>
    <dbReference type="NCBI Taxonomy" id="1392251"/>
    <lineage>
        <taxon>Eukaryota</taxon>
        <taxon>Fungi</taxon>
        <taxon>Dikarya</taxon>
        <taxon>Ascomycota</taxon>
        <taxon>Pezizomycotina</taxon>
        <taxon>Dothideomycetes</taxon>
        <taxon>Pleosporomycetidae</taxon>
        <taxon>Pleosporales</taxon>
        <taxon>Massarineae</taxon>
        <taxon>Didymosphaeriaceae</taxon>
        <taxon>Karstenula</taxon>
    </lineage>
</organism>
<sequence length="137" mass="15561">LDEHFLTFYEWCIAVSIPLAILSGGLTPLIQAVLATAIGYELHRIDIIANTVAVRDDFQSVYETGGAWKVMFHDDSIYGHDKTRTIREGVSDFSAARETDPLFAKQGEDLVKYCKQQELPFTEFSDWRDILKTTQDL</sequence>
<keyword evidence="2" id="KW-1185">Reference proteome</keyword>
<dbReference type="PANTHER" id="PTHR28181:SF2">
    <property type="entry name" value="PHOSPHORIC MONOESTER HYDROLASE"/>
    <property type="match status" value="1"/>
</dbReference>